<keyword evidence="2" id="KW-1185">Reference proteome</keyword>
<protein>
    <submittedName>
        <fullName evidence="1">Uncharacterized protein</fullName>
    </submittedName>
</protein>
<evidence type="ECO:0000313" key="1">
    <source>
        <dbReference type="EMBL" id="USW58177.1"/>
    </source>
</evidence>
<accession>A0A9Q9AY81</accession>
<dbReference type="Proteomes" id="UP001056384">
    <property type="component" value="Chromosome 10"/>
</dbReference>
<dbReference type="AlphaFoldDB" id="A0A9Q9AY81"/>
<reference evidence="1" key="1">
    <citation type="submission" date="2022-06" db="EMBL/GenBank/DDBJ databases">
        <title>Complete genome sequences of two strains of the flax pathogen Septoria linicola.</title>
        <authorList>
            <person name="Lapalu N."/>
            <person name="Simon A."/>
            <person name="Demenou B."/>
            <person name="Paumier D."/>
            <person name="Guillot M.-P."/>
            <person name="Gout L."/>
            <person name="Valade R."/>
        </authorList>
    </citation>
    <scope>NUCLEOTIDE SEQUENCE</scope>
    <source>
        <strain evidence="1">SE15195</strain>
    </source>
</reference>
<name>A0A9Q9AY81_9PEZI</name>
<organism evidence="1 2">
    <name type="scientific">Septoria linicola</name>
    <dbReference type="NCBI Taxonomy" id="215465"/>
    <lineage>
        <taxon>Eukaryota</taxon>
        <taxon>Fungi</taxon>
        <taxon>Dikarya</taxon>
        <taxon>Ascomycota</taxon>
        <taxon>Pezizomycotina</taxon>
        <taxon>Dothideomycetes</taxon>
        <taxon>Dothideomycetidae</taxon>
        <taxon>Mycosphaerellales</taxon>
        <taxon>Mycosphaerellaceae</taxon>
        <taxon>Septoria</taxon>
    </lineage>
</organism>
<dbReference type="EMBL" id="CP099427">
    <property type="protein sequence ID" value="USW58177.1"/>
    <property type="molecule type" value="Genomic_DNA"/>
</dbReference>
<proteinExistence type="predicted"/>
<sequence length="194" mass="21675">MANHPTWEVFVDGSVRPYHSILNPGKDGGFAGCAWVTLNPITGDKRFAMGYTMPSTRDVTSTELKGILEAFQYLDKMIQLDPGRDFICINVTVYSDYMDAIDEVRYAFAPADGPIPLSGHRVGFTESFAHPDLSYGILKVIRSLEARGIVARLMWMARRSTPGACLADDYARRVVEYRRRFVGSGNVPAEFIVR</sequence>
<evidence type="ECO:0000313" key="2">
    <source>
        <dbReference type="Proteomes" id="UP001056384"/>
    </source>
</evidence>
<gene>
    <name evidence="1" type="ORF">Slin15195_G114960</name>
</gene>